<feature type="transmembrane region" description="Helical" evidence="6">
    <location>
        <begin position="339"/>
        <end position="359"/>
    </location>
</feature>
<evidence type="ECO:0000256" key="4">
    <source>
        <dbReference type="ARBA" id="ARBA00022989"/>
    </source>
</evidence>
<dbReference type="InterPro" id="IPR011701">
    <property type="entry name" value="MFS"/>
</dbReference>
<dbReference type="InterPro" id="IPR052714">
    <property type="entry name" value="MFS_Exporter"/>
</dbReference>
<dbReference type="CDD" id="cd17489">
    <property type="entry name" value="MFS_YfcJ_like"/>
    <property type="match status" value="1"/>
</dbReference>
<protein>
    <submittedName>
        <fullName evidence="8">Predicted arabinose efflux permease, MFS family</fullName>
    </submittedName>
</protein>
<evidence type="ECO:0000259" key="7">
    <source>
        <dbReference type="PROSITE" id="PS50850"/>
    </source>
</evidence>
<feature type="transmembrane region" description="Helical" evidence="6">
    <location>
        <begin position="144"/>
        <end position="163"/>
    </location>
</feature>
<dbReference type="SUPFAM" id="SSF103473">
    <property type="entry name" value="MFS general substrate transporter"/>
    <property type="match status" value="1"/>
</dbReference>
<feature type="transmembrane region" description="Helical" evidence="6">
    <location>
        <begin position="82"/>
        <end position="109"/>
    </location>
</feature>
<evidence type="ECO:0000313" key="8">
    <source>
        <dbReference type="EMBL" id="SDD90991.1"/>
    </source>
</evidence>
<evidence type="ECO:0000256" key="5">
    <source>
        <dbReference type="ARBA" id="ARBA00023136"/>
    </source>
</evidence>
<evidence type="ECO:0000313" key="9">
    <source>
        <dbReference type="Proteomes" id="UP000198995"/>
    </source>
</evidence>
<keyword evidence="4 6" id="KW-1133">Transmembrane helix</keyword>
<evidence type="ECO:0000256" key="6">
    <source>
        <dbReference type="SAM" id="Phobius"/>
    </source>
</evidence>
<dbReference type="STRING" id="2741.SAMN04489866_11013"/>
<dbReference type="GO" id="GO:0005886">
    <property type="term" value="C:plasma membrane"/>
    <property type="evidence" value="ECO:0007669"/>
    <property type="project" value="UniProtKB-SubCell"/>
</dbReference>
<evidence type="ECO:0000256" key="2">
    <source>
        <dbReference type="ARBA" id="ARBA00022448"/>
    </source>
</evidence>
<dbReference type="PANTHER" id="PTHR23531:SF2">
    <property type="entry name" value="PERMEASE"/>
    <property type="match status" value="1"/>
</dbReference>
<evidence type="ECO:0000256" key="1">
    <source>
        <dbReference type="ARBA" id="ARBA00004651"/>
    </source>
</evidence>
<feature type="transmembrane region" description="Helical" evidence="6">
    <location>
        <begin position="272"/>
        <end position="292"/>
    </location>
</feature>
<keyword evidence="3 6" id="KW-0812">Transmembrane</keyword>
<sequence>MTNPEQTEAVKLWTPPFIGILLINLMLFLSFQVLTPTLPVYAKAIGAGDRSIGLLIGLICIASIVTRFLAGLLLDTFGRKSIFIIGMVALGVLTFGIGFISTVGLLLVVRMLQGFAWGIASTSSSTMAADIIPRPRLGEGMGYYGLSTALALAVAPAVGLYLLDYVSFHAVSNLATALLALAIAGMVLFSEPPYEVAKHDETAGRLHRFYEKNAVKPAMMMFFLTAVMGANSSFIAVFAYERGVANIGAYFIVYALAMILSRPFIGKLIDRYGLSVAVFPALAALAASLVLTAFAHTLMMYCLAGMLFGAGFATGQTAFQSLAVTRAARGRIGAANGTFFVGFDGGMAVGSVVAGFAAAAWGYQVMYLCLLIFVCLAMVTYARLGKESAPLY</sequence>
<dbReference type="PANTHER" id="PTHR23531">
    <property type="entry name" value="QUINOLENE RESISTANCE PROTEIN NORA"/>
    <property type="match status" value="1"/>
</dbReference>
<dbReference type="EMBL" id="FNAF01000010">
    <property type="protein sequence ID" value="SDD90991.1"/>
    <property type="molecule type" value="Genomic_DNA"/>
</dbReference>
<feature type="transmembrane region" description="Helical" evidence="6">
    <location>
        <begin position="169"/>
        <end position="189"/>
    </location>
</feature>
<dbReference type="Proteomes" id="UP000198995">
    <property type="component" value="Unassembled WGS sequence"/>
</dbReference>
<proteinExistence type="predicted"/>
<keyword evidence="9" id="KW-1185">Reference proteome</keyword>
<dbReference type="InterPro" id="IPR036259">
    <property type="entry name" value="MFS_trans_sf"/>
</dbReference>
<keyword evidence="5 6" id="KW-0472">Membrane</keyword>
<feature type="transmembrane region" description="Helical" evidence="6">
    <location>
        <begin position="51"/>
        <end position="70"/>
    </location>
</feature>
<dbReference type="Pfam" id="PF07690">
    <property type="entry name" value="MFS_1"/>
    <property type="match status" value="1"/>
</dbReference>
<dbReference type="InterPro" id="IPR020846">
    <property type="entry name" value="MFS_dom"/>
</dbReference>
<dbReference type="AlphaFoldDB" id="A0A1G6YL20"/>
<reference evidence="8 9" key="1">
    <citation type="submission" date="2016-10" db="EMBL/GenBank/DDBJ databases">
        <authorList>
            <person name="de Groot N.N."/>
        </authorList>
    </citation>
    <scope>NUCLEOTIDE SEQUENCE [LARGE SCALE GENOMIC DNA]</scope>
    <source>
        <strain evidence="8 9">DSM 20475</strain>
    </source>
</reference>
<dbReference type="PROSITE" id="PS50850">
    <property type="entry name" value="MFS"/>
    <property type="match status" value="1"/>
</dbReference>
<evidence type="ECO:0000256" key="3">
    <source>
        <dbReference type="ARBA" id="ARBA00022692"/>
    </source>
</evidence>
<feature type="transmembrane region" description="Helical" evidence="6">
    <location>
        <begin position="12"/>
        <end position="31"/>
    </location>
</feature>
<comment type="subcellular location">
    <subcellularLocation>
        <location evidence="1">Cell membrane</location>
        <topology evidence="1">Multi-pass membrane protein</topology>
    </subcellularLocation>
</comment>
<feature type="transmembrane region" description="Helical" evidence="6">
    <location>
        <begin position="246"/>
        <end position="265"/>
    </location>
</feature>
<feature type="transmembrane region" description="Helical" evidence="6">
    <location>
        <begin position="365"/>
        <end position="384"/>
    </location>
</feature>
<feature type="transmembrane region" description="Helical" evidence="6">
    <location>
        <begin position="218"/>
        <end position="240"/>
    </location>
</feature>
<feature type="domain" description="Major facilitator superfamily (MFS) profile" evidence="7">
    <location>
        <begin position="16"/>
        <end position="389"/>
    </location>
</feature>
<gene>
    <name evidence="8" type="ORF">SAMN04489866_11013</name>
</gene>
<dbReference type="Gene3D" id="1.20.1250.20">
    <property type="entry name" value="MFS general substrate transporter like domains"/>
    <property type="match status" value="1"/>
</dbReference>
<organism evidence="8 9">
    <name type="scientific">Peptococcus niger</name>
    <dbReference type="NCBI Taxonomy" id="2741"/>
    <lineage>
        <taxon>Bacteria</taxon>
        <taxon>Bacillati</taxon>
        <taxon>Bacillota</taxon>
        <taxon>Clostridia</taxon>
        <taxon>Eubacteriales</taxon>
        <taxon>Peptococcaceae</taxon>
        <taxon>Peptococcus</taxon>
    </lineage>
</organism>
<keyword evidence="2" id="KW-0813">Transport</keyword>
<dbReference type="RefSeq" id="WP_159428037.1">
    <property type="nucleotide sequence ID" value="NZ_FNAF01000010.1"/>
</dbReference>
<name>A0A1G6YL20_PEPNI</name>
<accession>A0A1G6YL20</accession>
<dbReference type="OrthoDB" id="9814001at2"/>
<dbReference type="GO" id="GO:0022857">
    <property type="term" value="F:transmembrane transporter activity"/>
    <property type="evidence" value="ECO:0007669"/>
    <property type="project" value="InterPro"/>
</dbReference>